<dbReference type="Proteomes" id="UP001272052">
    <property type="component" value="Unassembled WGS sequence"/>
</dbReference>
<keyword evidence="1" id="KW-0472">Membrane</keyword>
<keyword evidence="1" id="KW-1133">Transmembrane helix</keyword>
<evidence type="ECO:0000256" key="1">
    <source>
        <dbReference type="SAM" id="Phobius"/>
    </source>
</evidence>
<organism evidence="2 3">
    <name type="scientific">Methanimicrococcus hacksteinii</name>
    <dbReference type="NCBI Taxonomy" id="3028293"/>
    <lineage>
        <taxon>Archaea</taxon>
        <taxon>Methanobacteriati</taxon>
        <taxon>Methanobacteriota</taxon>
        <taxon>Stenosarchaea group</taxon>
        <taxon>Methanomicrobia</taxon>
        <taxon>Methanosarcinales</taxon>
        <taxon>Methanosarcinaceae</taxon>
        <taxon>Methanimicrococcus</taxon>
    </lineage>
</organism>
<feature type="transmembrane region" description="Helical" evidence="1">
    <location>
        <begin position="288"/>
        <end position="306"/>
    </location>
</feature>
<keyword evidence="3" id="KW-1185">Reference proteome</keyword>
<evidence type="ECO:0000313" key="3">
    <source>
        <dbReference type="Proteomes" id="UP001272052"/>
    </source>
</evidence>
<name>A0ABU3VPY9_9EURY</name>
<protein>
    <submittedName>
        <fullName evidence="2">Uncharacterized protein</fullName>
    </submittedName>
</protein>
<accession>A0ABU3VPY9</accession>
<keyword evidence="1" id="KW-0812">Transmembrane</keyword>
<proteinExistence type="predicted"/>
<dbReference type="RefSeq" id="WP_318785899.1">
    <property type="nucleotide sequence ID" value="NZ_JAWDKC010000018.1"/>
</dbReference>
<gene>
    <name evidence="2" type="ORF">MmiAt1_10530</name>
</gene>
<reference evidence="2 3" key="1">
    <citation type="submission" date="2023-06" db="EMBL/GenBank/DDBJ databases">
        <title>Genome sequence of Methanimicrococcus sp. At1.</title>
        <authorList>
            <person name="Protasov E."/>
            <person name="Platt K."/>
            <person name="Poehlein A."/>
            <person name="Daniel R."/>
            <person name="Brune A."/>
        </authorList>
    </citation>
    <scope>NUCLEOTIDE SEQUENCE [LARGE SCALE GENOMIC DNA]</scope>
    <source>
        <strain evidence="2 3">At1</strain>
    </source>
</reference>
<sequence length="310" mass="34944">MKLKMFLVLLVFLFLIAPASAALNMEEAREKALEYAGSGEWRDVSGPYTYQSHPYYYAEYGKGYDTTGLLILDGETGEIITNKETAEKISYTHYYLADVNASYISGYESNRDVYKLSAAACRQKAEMFKSELPAYKEADRKKVELSAAAYSNIAVQWDELAALFDRIIPVLTDVKDGNLSYENAVILTEQVEEFEKALKGIGKSYDEIIEVTGIYCDVLLANSNLHTLSDQQVEDYKLLTVTALKQEKKEIVENQLSYIELDNKEMEEKTKSDMQFKDAKLEKAETPGFGLLAAVCAVFIGTVLYGRKRK</sequence>
<dbReference type="EMBL" id="JAWDKC010000018">
    <property type="protein sequence ID" value="MDV0445473.1"/>
    <property type="molecule type" value="Genomic_DNA"/>
</dbReference>
<comment type="caution">
    <text evidence="2">The sequence shown here is derived from an EMBL/GenBank/DDBJ whole genome shotgun (WGS) entry which is preliminary data.</text>
</comment>
<evidence type="ECO:0000313" key="2">
    <source>
        <dbReference type="EMBL" id="MDV0445473.1"/>
    </source>
</evidence>